<keyword evidence="5" id="KW-0057">Aromatic amino acid biosynthesis</keyword>
<dbReference type="EMBL" id="BJVK01000003">
    <property type="protein sequence ID" value="GEL27579.1"/>
    <property type="molecule type" value="Genomic_DNA"/>
</dbReference>
<dbReference type="SUPFAM" id="SSF55021">
    <property type="entry name" value="ACT-like"/>
    <property type="match status" value="1"/>
</dbReference>
<name>A0A511DRX9_LENKE</name>
<dbReference type="GO" id="GO:0005737">
    <property type="term" value="C:cytoplasm"/>
    <property type="evidence" value="ECO:0007669"/>
    <property type="project" value="TreeGrafter"/>
</dbReference>
<dbReference type="AlphaFoldDB" id="A0A511DRX9"/>
<gene>
    <name evidence="9" type="primary">pheA</name>
    <name evidence="9" type="ORF">LKE01_03990</name>
</gene>
<dbReference type="InterPro" id="IPR008242">
    <property type="entry name" value="Chor_mutase/pphenate_deHydtase"/>
</dbReference>
<comment type="catalytic activity">
    <reaction evidence="8">
        <text>prephenate + H(+) = 3-phenylpyruvate + CO2 + H2O</text>
        <dbReference type="Rhea" id="RHEA:21648"/>
        <dbReference type="ChEBI" id="CHEBI:15377"/>
        <dbReference type="ChEBI" id="CHEBI:15378"/>
        <dbReference type="ChEBI" id="CHEBI:16526"/>
        <dbReference type="ChEBI" id="CHEBI:18005"/>
        <dbReference type="ChEBI" id="CHEBI:29934"/>
        <dbReference type="EC" id="4.2.1.51"/>
    </reaction>
</comment>
<evidence type="ECO:0000313" key="9">
    <source>
        <dbReference type="EMBL" id="GEL27579.1"/>
    </source>
</evidence>
<evidence type="ECO:0000256" key="8">
    <source>
        <dbReference type="ARBA" id="ARBA00047848"/>
    </source>
</evidence>
<dbReference type="SUPFAM" id="SSF53850">
    <property type="entry name" value="Periplasmic binding protein-like II"/>
    <property type="match status" value="1"/>
</dbReference>
<dbReference type="STRING" id="1423764.FC95_GL000229"/>
<dbReference type="PANTHER" id="PTHR21022:SF19">
    <property type="entry name" value="PREPHENATE DEHYDRATASE-RELATED"/>
    <property type="match status" value="1"/>
</dbReference>
<dbReference type="PIRSF" id="PIRSF001500">
    <property type="entry name" value="Chor_mut_pdt_Ppr"/>
    <property type="match status" value="1"/>
</dbReference>
<evidence type="ECO:0000256" key="5">
    <source>
        <dbReference type="ARBA" id="ARBA00023141"/>
    </source>
</evidence>
<keyword evidence="7" id="KW-0456">Lyase</keyword>
<dbReference type="GO" id="GO:0009094">
    <property type="term" value="P:L-phenylalanine biosynthetic process"/>
    <property type="evidence" value="ECO:0007669"/>
    <property type="project" value="UniProtKB-UniPathway"/>
</dbReference>
<dbReference type="InterPro" id="IPR002912">
    <property type="entry name" value="ACT_dom"/>
</dbReference>
<organism evidence="9 10">
    <name type="scientific">Lentilactobacillus kefiri</name>
    <name type="common">Lactobacillus kefiri</name>
    <dbReference type="NCBI Taxonomy" id="33962"/>
    <lineage>
        <taxon>Bacteria</taxon>
        <taxon>Bacillati</taxon>
        <taxon>Bacillota</taxon>
        <taxon>Bacilli</taxon>
        <taxon>Lactobacillales</taxon>
        <taxon>Lactobacillaceae</taxon>
        <taxon>Lentilactobacillus</taxon>
    </lineage>
</organism>
<dbReference type="Proteomes" id="UP000321893">
    <property type="component" value="Unassembled WGS sequence"/>
</dbReference>
<dbReference type="GeneID" id="71567034"/>
<dbReference type="InterPro" id="IPR001086">
    <property type="entry name" value="Preph_deHydtase"/>
</dbReference>
<dbReference type="InterPro" id="IPR045865">
    <property type="entry name" value="ACT-like_dom_sf"/>
</dbReference>
<keyword evidence="6" id="KW-0584">Phenylalanine biosynthesis</keyword>
<evidence type="ECO:0000256" key="7">
    <source>
        <dbReference type="ARBA" id="ARBA00023239"/>
    </source>
</evidence>
<dbReference type="PROSITE" id="PS51171">
    <property type="entry name" value="PREPHENATE_DEHYDR_3"/>
    <property type="match status" value="1"/>
</dbReference>
<evidence type="ECO:0000313" key="10">
    <source>
        <dbReference type="Proteomes" id="UP000321893"/>
    </source>
</evidence>
<evidence type="ECO:0000256" key="3">
    <source>
        <dbReference type="ARBA" id="ARBA00021872"/>
    </source>
</evidence>
<protein>
    <recommendedName>
        <fullName evidence="3">Prephenate dehydratase</fullName>
        <ecNumber evidence="2">4.2.1.51</ecNumber>
    </recommendedName>
</protein>
<evidence type="ECO:0000256" key="2">
    <source>
        <dbReference type="ARBA" id="ARBA00013147"/>
    </source>
</evidence>
<evidence type="ECO:0000256" key="4">
    <source>
        <dbReference type="ARBA" id="ARBA00022605"/>
    </source>
</evidence>
<keyword evidence="10" id="KW-1185">Reference proteome</keyword>
<evidence type="ECO:0000256" key="1">
    <source>
        <dbReference type="ARBA" id="ARBA00004741"/>
    </source>
</evidence>
<sequence length="280" mass="31065">MKFSVLGPAGTFADAAAKAYLKTQPLSNIIFDYHPTFDQVYQAVSGENIGLLPLENQLDGYVSATLQRLQSADVTEIGEITIPVNFGLVANVTDLSKIKRIYVQFKTEGQCQTLLTSMRNVQIITTSSNMISLEKFQAGQSGDAAIIPQSQMTDLSFPLMMDNVADQDDNSTRFIIFQSHPADLEKISHEHLATDHFKAPLFITPAFNDRPGTLYDILGYFAKSELNLVTLMSLPVKTQLGVYSFYLEISGTREQQAILFTTLKKIAAKYRVHSLGFYAV</sequence>
<dbReference type="EC" id="4.2.1.51" evidence="2"/>
<keyword evidence="4" id="KW-0028">Amino-acid biosynthesis</keyword>
<dbReference type="UniPathway" id="UPA00121">
    <property type="reaction ID" value="UER00345"/>
</dbReference>
<proteinExistence type="predicted"/>
<evidence type="ECO:0000256" key="6">
    <source>
        <dbReference type="ARBA" id="ARBA00023222"/>
    </source>
</evidence>
<comment type="pathway">
    <text evidence="1">Amino-acid biosynthesis; L-phenylalanine biosynthesis; phenylpyruvate from prephenate: step 1/1.</text>
</comment>
<dbReference type="PANTHER" id="PTHR21022">
    <property type="entry name" value="PREPHENATE DEHYDRATASE P PROTEIN"/>
    <property type="match status" value="1"/>
</dbReference>
<comment type="caution">
    <text evidence="9">The sequence shown here is derived from an EMBL/GenBank/DDBJ whole genome shotgun (WGS) entry which is preliminary data.</text>
</comment>
<dbReference type="PROSITE" id="PS51671">
    <property type="entry name" value="ACT"/>
    <property type="match status" value="1"/>
</dbReference>
<dbReference type="Gene3D" id="3.30.70.260">
    <property type="match status" value="1"/>
</dbReference>
<reference evidence="9" key="1">
    <citation type="submission" date="2019-07" db="EMBL/GenBank/DDBJ databases">
        <title>Whole genome shotgun sequence of Lactobacillus kefiri NBRC 15888.</title>
        <authorList>
            <person name="Hosoyama A."/>
            <person name="Uohara A."/>
            <person name="Ohji S."/>
            <person name="Ichikawa N."/>
        </authorList>
    </citation>
    <scope>NUCLEOTIDE SEQUENCE [LARGE SCALE GENOMIC DNA]</scope>
    <source>
        <strain evidence="9">NBRC 15888</strain>
    </source>
</reference>
<dbReference type="Gene3D" id="3.40.190.10">
    <property type="entry name" value="Periplasmic binding protein-like II"/>
    <property type="match status" value="2"/>
</dbReference>
<dbReference type="GO" id="GO:0004664">
    <property type="term" value="F:prephenate dehydratase activity"/>
    <property type="evidence" value="ECO:0007669"/>
    <property type="project" value="UniProtKB-EC"/>
</dbReference>
<dbReference type="RefSeq" id="WP_056983047.1">
    <property type="nucleotide sequence ID" value="NZ_BJVK01000003.1"/>
</dbReference>
<dbReference type="OrthoDB" id="9802281at2"/>
<dbReference type="Pfam" id="PF00800">
    <property type="entry name" value="PDT"/>
    <property type="match status" value="1"/>
</dbReference>
<accession>A0A511DRX9</accession>